<keyword evidence="2" id="KW-0732">Signal</keyword>
<dbReference type="AlphaFoldDB" id="A0A9E2W5C6"/>
<evidence type="ECO:0000256" key="3">
    <source>
        <dbReference type="ARBA" id="ARBA00023136"/>
    </source>
</evidence>
<protein>
    <submittedName>
        <fullName evidence="7">RagB/SusD family nutrient uptake outer membrane protein</fullName>
    </submittedName>
</protein>
<comment type="subcellular location">
    <subcellularLocation>
        <location evidence="1">Cell outer membrane</location>
    </subcellularLocation>
</comment>
<evidence type="ECO:0000259" key="6">
    <source>
        <dbReference type="Pfam" id="PF14322"/>
    </source>
</evidence>
<evidence type="ECO:0000256" key="2">
    <source>
        <dbReference type="ARBA" id="ARBA00022729"/>
    </source>
</evidence>
<keyword evidence="3" id="KW-0472">Membrane</keyword>
<dbReference type="InterPro" id="IPR012944">
    <property type="entry name" value="SusD_RagB_dom"/>
</dbReference>
<dbReference type="Pfam" id="PF14322">
    <property type="entry name" value="SusD-like_3"/>
    <property type="match status" value="1"/>
</dbReference>
<sequence length="627" mass="71240">MRKYVGKILSLTTACLLLISTNSCKKYLNKAPLSDISSTEAFKNFKNFQGFTEELYNSLPLISSQDYHNNWNFGEDENWETGETRLMTNAIDQGDYWGWNTRGYSYFKTGGVASTTVRGDKGHLYGLSWYAIRKANVGIANLNLLTDATDEEKNLIAGQLYFFRGWYHFMLMQYWGGLAYVDQALPTDQPLDLPRLNYQQTADKAAADFQKAADLLPVNWDETTIGKQTLGNNNFRINKILALAYLGKDLLFAGSPLMNRESTGNSSYNADYCKKAADAFGQALQLTESTGRYELANFSDYSKLFYTYNQSGKIPGLKEAMFMENTAESGSRWRWNQVNDYRPMTIVGSGIKVYPTANYVDYYGMANGLPIVDPEKADAESGYDPQYPWKNRDPRFYNDIMIDGDKCVTNAGNVGNDQNRQYASLYSGGLYRTANTTKAVLTGYMNSKFTAKLLNDWDGYKENNVFALSFMRLADVYLMYAEAAAQGYNSAQGKSSNYSLTAVDAVNKIRDRAGVGHISPKYLNSTDDFMSELRRERAVELAFEGHRFTDLRRWLLLTQAPYTLKKGIEFDRGMPNADVYASPRNAKVLNFRETIILERHLGEKHYWFPFLQSDVNLYKGFKQNPGW</sequence>
<proteinExistence type="predicted"/>
<comment type="caution">
    <text evidence="7">The sequence shown here is derived from an EMBL/GenBank/DDBJ whole genome shotgun (WGS) entry which is preliminary data.</text>
</comment>
<dbReference type="Proteomes" id="UP000812270">
    <property type="component" value="Unassembled WGS sequence"/>
</dbReference>
<dbReference type="GO" id="GO:0009279">
    <property type="term" value="C:cell outer membrane"/>
    <property type="evidence" value="ECO:0007669"/>
    <property type="project" value="UniProtKB-SubCell"/>
</dbReference>
<evidence type="ECO:0000313" key="7">
    <source>
        <dbReference type="EMBL" id="MBV4358759.1"/>
    </source>
</evidence>
<organism evidence="7 8">
    <name type="scientific">Pinibacter aurantiacus</name>
    <dbReference type="NCBI Taxonomy" id="2851599"/>
    <lineage>
        <taxon>Bacteria</taxon>
        <taxon>Pseudomonadati</taxon>
        <taxon>Bacteroidota</taxon>
        <taxon>Chitinophagia</taxon>
        <taxon>Chitinophagales</taxon>
        <taxon>Chitinophagaceae</taxon>
        <taxon>Pinibacter</taxon>
    </lineage>
</organism>
<dbReference type="RefSeq" id="WP_217792481.1">
    <property type="nucleotide sequence ID" value="NZ_JAHSPG010000013.1"/>
</dbReference>
<evidence type="ECO:0000256" key="4">
    <source>
        <dbReference type="ARBA" id="ARBA00023237"/>
    </source>
</evidence>
<dbReference type="Pfam" id="PF07980">
    <property type="entry name" value="SusD_RagB"/>
    <property type="match status" value="1"/>
</dbReference>
<evidence type="ECO:0000256" key="1">
    <source>
        <dbReference type="ARBA" id="ARBA00004442"/>
    </source>
</evidence>
<keyword evidence="8" id="KW-1185">Reference proteome</keyword>
<feature type="domain" description="SusD-like N-terminal" evidence="6">
    <location>
        <begin position="119"/>
        <end position="223"/>
    </location>
</feature>
<feature type="domain" description="RagB/SusD" evidence="5">
    <location>
        <begin position="321"/>
        <end position="627"/>
    </location>
</feature>
<evidence type="ECO:0000259" key="5">
    <source>
        <dbReference type="Pfam" id="PF07980"/>
    </source>
</evidence>
<accession>A0A9E2W5C6</accession>
<dbReference type="EMBL" id="JAHSPG010000013">
    <property type="protein sequence ID" value="MBV4358759.1"/>
    <property type="molecule type" value="Genomic_DNA"/>
</dbReference>
<name>A0A9E2W5C6_9BACT</name>
<keyword evidence="4" id="KW-0998">Cell outer membrane</keyword>
<gene>
    <name evidence="7" type="ORF">KTO63_16460</name>
</gene>
<reference evidence="7" key="1">
    <citation type="submission" date="2021-06" db="EMBL/GenBank/DDBJ databases">
        <authorList>
            <person name="Huq M.A."/>
        </authorList>
    </citation>
    <scope>NUCLEOTIDE SEQUENCE</scope>
    <source>
        <strain evidence="7">MAH-26</strain>
    </source>
</reference>
<evidence type="ECO:0000313" key="8">
    <source>
        <dbReference type="Proteomes" id="UP000812270"/>
    </source>
</evidence>
<dbReference type="InterPro" id="IPR033985">
    <property type="entry name" value="SusD-like_N"/>
</dbReference>